<dbReference type="SMART" id="SM00034">
    <property type="entry name" value="CLECT"/>
    <property type="match status" value="1"/>
</dbReference>
<dbReference type="Proteomes" id="UP000015455">
    <property type="component" value="Unassembled WGS sequence"/>
</dbReference>
<protein>
    <recommendedName>
        <fullName evidence="2">C-type lectin domain-containing protein</fullName>
    </recommendedName>
</protein>
<dbReference type="OrthoDB" id="500962at2"/>
<dbReference type="InterPro" id="IPR016186">
    <property type="entry name" value="C-type_lectin-like/link_sf"/>
</dbReference>
<feature type="domain" description="C-type lectin" evidence="2">
    <location>
        <begin position="28"/>
        <end position="150"/>
    </location>
</feature>
<dbReference type="EMBL" id="ATJV01000001">
    <property type="protein sequence ID" value="EPZ17431.1"/>
    <property type="molecule type" value="Genomic_DNA"/>
</dbReference>
<gene>
    <name evidence="3" type="ORF">M622_01280</name>
</gene>
<organism evidence="3 4">
    <name type="scientific">Thauera terpenica 58Eu</name>
    <dbReference type="NCBI Taxonomy" id="1348657"/>
    <lineage>
        <taxon>Bacteria</taxon>
        <taxon>Pseudomonadati</taxon>
        <taxon>Pseudomonadota</taxon>
        <taxon>Betaproteobacteria</taxon>
        <taxon>Rhodocyclales</taxon>
        <taxon>Zoogloeaceae</taxon>
        <taxon>Thauera</taxon>
    </lineage>
</organism>
<dbReference type="eggNOG" id="COG3291">
    <property type="taxonomic scope" value="Bacteria"/>
</dbReference>
<dbReference type="PATRIC" id="fig|1348657.5.peg.258"/>
<dbReference type="InterPro" id="IPR001304">
    <property type="entry name" value="C-type_lectin-like"/>
</dbReference>
<dbReference type="PROSITE" id="PS50041">
    <property type="entry name" value="C_TYPE_LECTIN_2"/>
    <property type="match status" value="1"/>
</dbReference>
<dbReference type="RefSeq" id="WP_021247718.1">
    <property type="nucleotide sequence ID" value="NZ_ATJV01000001.1"/>
</dbReference>
<keyword evidence="1" id="KW-0732">Signal</keyword>
<evidence type="ECO:0000259" key="2">
    <source>
        <dbReference type="PROSITE" id="PS50041"/>
    </source>
</evidence>
<proteinExistence type="predicted"/>
<dbReference type="InterPro" id="IPR050111">
    <property type="entry name" value="C-type_lectin/snaclec_domain"/>
</dbReference>
<dbReference type="SUPFAM" id="SSF56436">
    <property type="entry name" value="C-type lectin-like"/>
    <property type="match status" value="1"/>
</dbReference>
<dbReference type="Pfam" id="PF07589">
    <property type="entry name" value="PEP-CTERM"/>
    <property type="match status" value="1"/>
</dbReference>
<name>S9ZS67_9RHOO</name>
<comment type="caution">
    <text evidence="3">The sequence shown here is derived from an EMBL/GenBank/DDBJ whole genome shotgun (WGS) entry which is preliminary data.</text>
</comment>
<dbReference type="STRING" id="1348657.M622_01280"/>
<accession>S9ZS67</accession>
<sequence length="198" mass="21222">MKKLALLALFVSSAVSAAPVQWSTGSGANGHWYEFVQVDVNWTTARANALASTYSGLNGYLATITSAEEQAFLQMQSFGLAWIGGSDEWDPTSEADEGIWKWMDGPEAGQIFRQGGVNIGYTNWAPGEPNNCCGGEDYLQYAWSAGRWNDHGGPGNPNQLNGYLVEYSGQPGQSVPEPGSLALMGLALAGLAGLRRRR</sequence>
<dbReference type="PANTHER" id="PTHR22803">
    <property type="entry name" value="MANNOSE, PHOSPHOLIPASE, LECTIN RECEPTOR RELATED"/>
    <property type="match status" value="1"/>
</dbReference>
<dbReference type="Pfam" id="PF00059">
    <property type="entry name" value="Lectin_C"/>
    <property type="match status" value="1"/>
</dbReference>
<dbReference type="NCBIfam" id="TIGR02595">
    <property type="entry name" value="PEP_CTERM"/>
    <property type="match status" value="1"/>
</dbReference>
<feature type="chain" id="PRO_5004573731" description="C-type lectin domain-containing protein" evidence="1">
    <location>
        <begin position="18"/>
        <end position="198"/>
    </location>
</feature>
<dbReference type="InterPro" id="IPR013424">
    <property type="entry name" value="Ice-binding_C"/>
</dbReference>
<dbReference type="InterPro" id="IPR016187">
    <property type="entry name" value="CTDL_fold"/>
</dbReference>
<keyword evidence="4" id="KW-1185">Reference proteome</keyword>
<evidence type="ECO:0000313" key="4">
    <source>
        <dbReference type="Proteomes" id="UP000015455"/>
    </source>
</evidence>
<evidence type="ECO:0000313" key="3">
    <source>
        <dbReference type="EMBL" id="EPZ17431.1"/>
    </source>
</evidence>
<dbReference type="Gene3D" id="3.10.100.10">
    <property type="entry name" value="Mannose-Binding Protein A, subunit A"/>
    <property type="match status" value="1"/>
</dbReference>
<reference evidence="3 4" key="1">
    <citation type="submission" date="2013-06" db="EMBL/GenBank/DDBJ databases">
        <title>Draft genome sequence of Thauera terpenica.</title>
        <authorList>
            <person name="Liu B."/>
            <person name="Frostegard A.H."/>
            <person name="Shapleigh J.P."/>
        </authorList>
    </citation>
    <scope>NUCLEOTIDE SEQUENCE [LARGE SCALE GENOMIC DNA]</scope>
    <source>
        <strain evidence="3 4">58Eu</strain>
    </source>
</reference>
<evidence type="ECO:0000256" key="1">
    <source>
        <dbReference type="SAM" id="SignalP"/>
    </source>
</evidence>
<dbReference type="AlphaFoldDB" id="S9ZS67"/>
<feature type="signal peptide" evidence="1">
    <location>
        <begin position="1"/>
        <end position="17"/>
    </location>
</feature>